<dbReference type="RefSeq" id="WP_191040579.1">
    <property type="nucleotide sequence ID" value="NZ_JACXAA010000007.1"/>
</dbReference>
<accession>A0A927B3Y6</accession>
<sequence length="335" mass="37328">MKQRKEDSPNQQIEKELATIDSLLRSESFAVEIAEAQNRAYYVGVGETPKPLLVLGDDTASVTIRKRDEKIATNVAGFYALECGLGAVCAKTNQKPTDFLQMIVDNKADSATVLLLNRFANTTWKAGQPFRGLERIKRPIFKIASLLPEDEVKKDYDQIQAAAIKLLAAMQPVRESSADEQMRKLRSLLQDKQFAATIAAYQDSTCYTAQHKPAPPFLTPEEENATVKKSVKEQKIATNVAGFYELEGGLSYLVTTQQKRPSTILKAIVADTISKQDRELLCRFANAGWKAGQPFRGLDRITRATFTPFYFLSEADIDKDWVQVKAAAGELLKKL</sequence>
<evidence type="ECO:0000313" key="2">
    <source>
        <dbReference type="Proteomes" id="UP000653797"/>
    </source>
</evidence>
<evidence type="ECO:0000313" key="1">
    <source>
        <dbReference type="EMBL" id="MBD2754948.1"/>
    </source>
</evidence>
<gene>
    <name evidence="1" type="ORF">IC230_18745</name>
</gene>
<dbReference type="Proteomes" id="UP000653797">
    <property type="component" value="Unassembled WGS sequence"/>
</dbReference>
<dbReference type="AlphaFoldDB" id="A0A927B3Y6"/>
<comment type="caution">
    <text evidence="1">The sequence shown here is derived from an EMBL/GenBank/DDBJ whole genome shotgun (WGS) entry which is preliminary data.</text>
</comment>
<dbReference type="EMBL" id="JACXAA010000007">
    <property type="protein sequence ID" value="MBD2754948.1"/>
    <property type="molecule type" value="Genomic_DNA"/>
</dbReference>
<proteinExistence type="predicted"/>
<keyword evidence="2" id="KW-1185">Reference proteome</keyword>
<protein>
    <submittedName>
        <fullName evidence="1">Uncharacterized protein</fullName>
    </submittedName>
</protein>
<name>A0A927B3Y6_9BACT</name>
<reference evidence="1" key="1">
    <citation type="submission" date="2020-09" db="EMBL/GenBank/DDBJ databases">
        <authorList>
            <person name="Kim M.K."/>
        </authorList>
    </citation>
    <scope>NUCLEOTIDE SEQUENCE</scope>
    <source>
        <strain evidence="1">BT704</strain>
    </source>
</reference>
<organism evidence="1 2">
    <name type="scientific">Spirosoma validum</name>
    <dbReference type="NCBI Taxonomy" id="2771355"/>
    <lineage>
        <taxon>Bacteria</taxon>
        <taxon>Pseudomonadati</taxon>
        <taxon>Bacteroidota</taxon>
        <taxon>Cytophagia</taxon>
        <taxon>Cytophagales</taxon>
        <taxon>Cytophagaceae</taxon>
        <taxon>Spirosoma</taxon>
    </lineage>
</organism>